<dbReference type="RefSeq" id="XP_025378223.1">
    <property type="nucleotide sequence ID" value="XM_025517975.1"/>
</dbReference>
<dbReference type="InterPro" id="IPR001447">
    <property type="entry name" value="Arylamine_N-AcTrfase"/>
</dbReference>
<reference evidence="2" key="1">
    <citation type="journal article" date="2018" name="Mol. Biol. Evol.">
        <title>Broad Genomic Sampling Reveals a Smut Pathogenic Ancestry of the Fungal Clade Ustilaginomycotina.</title>
        <authorList>
            <person name="Kijpornyongpan T."/>
            <person name="Mondo S.J."/>
            <person name="Barry K."/>
            <person name="Sandor L."/>
            <person name="Lee J."/>
            <person name="Lipzen A."/>
            <person name="Pangilinan J."/>
            <person name="LaButti K."/>
            <person name="Hainaut M."/>
            <person name="Henrissat B."/>
            <person name="Grigoriev I.V."/>
            <person name="Spatafora J.W."/>
            <person name="Aime M.C."/>
        </authorList>
    </citation>
    <scope>NUCLEOTIDE SEQUENCE [LARGE SCALE GENOMIC DNA]</scope>
    <source>
        <strain evidence="2">MCA 4198</strain>
    </source>
</reference>
<comment type="similarity">
    <text evidence="1">Belongs to the arylamine N-acetyltransferase family.</text>
</comment>
<evidence type="ECO:0000256" key="1">
    <source>
        <dbReference type="ARBA" id="ARBA00006547"/>
    </source>
</evidence>
<organism evidence="2 3">
    <name type="scientific">Acaromyces ingoldii</name>
    <dbReference type="NCBI Taxonomy" id="215250"/>
    <lineage>
        <taxon>Eukaryota</taxon>
        <taxon>Fungi</taxon>
        <taxon>Dikarya</taxon>
        <taxon>Basidiomycota</taxon>
        <taxon>Ustilaginomycotina</taxon>
        <taxon>Exobasidiomycetes</taxon>
        <taxon>Exobasidiales</taxon>
        <taxon>Cryptobasidiaceae</taxon>
        <taxon>Acaromyces</taxon>
    </lineage>
</organism>
<accession>A0A316YTF6</accession>
<dbReference type="Gene3D" id="3.30.2140.20">
    <property type="match status" value="1"/>
</dbReference>
<dbReference type="AlphaFoldDB" id="A0A316YTF6"/>
<dbReference type="PANTHER" id="PTHR11786:SF0">
    <property type="entry name" value="ARYLAMINE N-ACETYLTRANSFERASE 4-RELATED"/>
    <property type="match status" value="1"/>
</dbReference>
<name>A0A316YTF6_9BASI</name>
<protein>
    <submittedName>
        <fullName evidence="2">Cysteine proteinase</fullName>
    </submittedName>
</protein>
<dbReference type="EMBL" id="KZ819636">
    <property type="protein sequence ID" value="PWN91025.1"/>
    <property type="molecule type" value="Genomic_DNA"/>
</dbReference>
<keyword evidence="3" id="KW-1185">Reference proteome</keyword>
<dbReference type="InterPro" id="IPR038765">
    <property type="entry name" value="Papain-like_cys_pep_sf"/>
</dbReference>
<dbReference type="GeneID" id="37039891"/>
<dbReference type="SUPFAM" id="SSF54001">
    <property type="entry name" value="Cysteine proteinases"/>
    <property type="match status" value="1"/>
</dbReference>
<dbReference type="GO" id="GO:0016407">
    <property type="term" value="F:acetyltransferase activity"/>
    <property type="evidence" value="ECO:0007669"/>
    <property type="project" value="InterPro"/>
</dbReference>
<dbReference type="InterPro" id="IPR053710">
    <property type="entry name" value="Arylamine_NAT_domain_sf"/>
</dbReference>
<dbReference type="OrthoDB" id="10260017at2759"/>
<sequence>MSRLSDTDIAALLDHLGVRQPHRDVLLSWGSTDSVQARLDALTSLQRRFLVAVPFDDLDLHYSATRTVSLDVQHSLRKCLEKRRGGYCMQNNALFRAALLGLGVDVYSTGARVNAVFEPGNQNLAEDQWLYHGFDHMVNLVRLGDGKVYLVDVGIGTSSTTAPTPLATAASGPTTMLNIAPAAHLRLRLGTTSQHADPARAKPIQLLDSSLHAVGEEHHAKWRPVFCFDADTEFLEPDFEMMSFFTSTHPTPWFRRDPVCSRLILDGDEAPIGHATLFKDRWSVRHGADIKEQGQVQTEEERCRVLKDKLGIVLTGEEKVAIRQYPSALRHDE</sequence>
<dbReference type="InParanoid" id="A0A316YTF6"/>
<proteinExistence type="inferred from homology"/>
<evidence type="ECO:0000313" key="3">
    <source>
        <dbReference type="Proteomes" id="UP000245768"/>
    </source>
</evidence>
<dbReference type="Proteomes" id="UP000245768">
    <property type="component" value="Unassembled WGS sequence"/>
</dbReference>
<evidence type="ECO:0000313" key="2">
    <source>
        <dbReference type="EMBL" id="PWN91025.1"/>
    </source>
</evidence>
<dbReference type="STRING" id="215250.A0A316YTF6"/>
<dbReference type="Pfam" id="PF00797">
    <property type="entry name" value="Acetyltransf_2"/>
    <property type="match status" value="1"/>
</dbReference>
<dbReference type="PANTHER" id="PTHR11786">
    <property type="entry name" value="N-HYDROXYARYLAMINE O-ACETYLTRANSFERASE"/>
    <property type="match status" value="1"/>
</dbReference>
<gene>
    <name evidence="2" type="ORF">FA10DRAFT_130553</name>
</gene>